<dbReference type="PANTHER" id="PTHR21421">
    <property type="entry name" value="GUSTATORY RECEPTOR"/>
    <property type="match status" value="1"/>
</dbReference>
<dbReference type="Pfam" id="PF08395">
    <property type="entry name" value="7tm_7"/>
    <property type="match status" value="1"/>
</dbReference>
<evidence type="ECO:0000313" key="7">
    <source>
        <dbReference type="Proteomes" id="UP000749559"/>
    </source>
</evidence>
<evidence type="ECO:0000256" key="1">
    <source>
        <dbReference type="ARBA" id="ARBA00004141"/>
    </source>
</evidence>
<dbReference type="InterPro" id="IPR036397">
    <property type="entry name" value="RNaseH_sf"/>
</dbReference>
<dbReference type="InterPro" id="IPR013604">
    <property type="entry name" value="7TM_chemorcpt"/>
</dbReference>
<accession>A0A8J1TXF4</accession>
<dbReference type="GO" id="GO:0050909">
    <property type="term" value="P:sensory perception of taste"/>
    <property type="evidence" value="ECO:0007669"/>
    <property type="project" value="InterPro"/>
</dbReference>
<protein>
    <submittedName>
        <fullName evidence="6">Uncharacterized protein</fullName>
    </submittedName>
</protein>
<comment type="caution">
    <text evidence="6">The sequence shown here is derived from an EMBL/GenBank/DDBJ whole genome shotgun (WGS) entry which is preliminary data.</text>
</comment>
<evidence type="ECO:0000256" key="3">
    <source>
        <dbReference type="ARBA" id="ARBA00022989"/>
    </source>
</evidence>
<proteinExistence type="predicted"/>
<dbReference type="PANTHER" id="PTHR21421:SF29">
    <property type="entry name" value="GUSTATORY RECEPTOR 5A FOR TREHALOSE-RELATED"/>
    <property type="match status" value="1"/>
</dbReference>
<keyword evidence="4" id="KW-0472">Membrane</keyword>
<dbReference type="GO" id="GO:0051606">
    <property type="term" value="P:detection of stimulus"/>
    <property type="evidence" value="ECO:0007669"/>
    <property type="project" value="UniProtKB-ARBA"/>
</dbReference>
<dbReference type="GO" id="GO:0038023">
    <property type="term" value="F:signaling receptor activity"/>
    <property type="evidence" value="ECO:0007669"/>
    <property type="project" value="UniProtKB-ARBA"/>
</dbReference>
<keyword evidence="5" id="KW-0675">Receptor</keyword>
<dbReference type="AlphaFoldDB" id="A0A8J1TXF4"/>
<keyword evidence="3" id="KW-1133">Transmembrane helix</keyword>
<name>A0A8J1TXF4_OWEFU</name>
<evidence type="ECO:0000313" key="6">
    <source>
        <dbReference type="EMBL" id="CAH1796511.1"/>
    </source>
</evidence>
<evidence type="ECO:0000256" key="2">
    <source>
        <dbReference type="ARBA" id="ARBA00022692"/>
    </source>
</evidence>
<comment type="subcellular location">
    <subcellularLocation>
        <location evidence="1">Membrane</location>
        <topology evidence="1">Multi-pass membrane protein</topology>
    </subcellularLocation>
</comment>
<reference evidence="6" key="1">
    <citation type="submission" date="2022-03" db="EMBL/GenBank/DDBJ databases">
        <authorList>
            <person name="Martin C."/>
        </authorList>
    </citation>
    <scope>NUCLEOTIDE SEQUENCE</scope>
</reference>
<gene>
    <name evidence="6" type="ORF">OFUS_LOCUS20912</name>
</gene>
<keyword evidence="2" id="KW-0812">Transmembrane</keyword>
<dbReference type="Proteomes" id="UP000749559">
    <property type="component" value="Unassembled WGS sequence"/>
</dbReference>
<organism evidence="6 7">
    <name type="scientific">Owenia fusiformis</name>
    <name type="common">Polychaete worm</name>
    <dbReference type="NCBI Taxonomy" id="6347"/>
    <lineage>
        <taxon>Eukaryota</taxon>
        <taxon>Metazoa</taxon>
        <taxon>Spiralia</taxon>
        <taxon>Lophotrochozoa</taxon>
        <taxon>Annelida</taxon>
        <taxon>Polychaeta</taxon>
        <taxon>Sedentaria</taxon>
        <taxon>Canalipalpata</taxon>
        <taxon>Sabellida</taxon>
        <taxon>Oweniida</taxon>
        <taxon>Oweniidae</taxon>
        <taxon>Owenia</taxon>
    </lineage>
</organism>
<keyword evidence="7" id="KW-1185">Reference proteome</keyword>
<evidence type="ECO:0000256" key="5">
    <source>
        <dbReference type="ARBA" id="ARBA00023170"/>
    </source>
</evidence>
<evidence type="ECO:0000256" key="4">
    <source>
        <dbReference type="ARBA" id="ARBA00023136"/>
    </source>
</evidence>
<dbReference type="Gene3D" id="3.30.420.10">
    <property type="entry name" value="Ribonuclease H-like superfamily/Ribonuclease H"/>
    <property type="match status" value="1"/>
</dbReference>
<dbReference type="EMBL" id="CAIIXF020000010">
    <property type="protein sequence ID" value="CAH1796511.1"/>
    <property type="molecule type" value="Genomic_DNA"/>
</dbReference>
<dbReference type="GO" id="GO:0016020">
    <property type="term" value="C:membrane"/>
    <property type="evidence" value="ECO:0007669"/>
    <property type="project" value="UniProtKB-SubCell"/>
</dbReference>
<dbReference type="OrthoDB" id="9996331at2759"/>
<dbReference type="GO" id="GO:0003676">
    <property type="term" value="F:nucleic acid binding"/>
    <property type="evidence" value="ECO:0007669"/>
    <property type="project" value="InterPro"/>
</dbReference>
<sequence length="625" mass="71846">MMTSSEDGQNGRIDSDSRLFQAARQNRRRSSVTVGGTDIEIDDNVVKQRSKTLEQTSKQKERKMSVQYGDVGDMYIGQLYSADVKATQGTNFKHVSDSLYVAIRPLLFLMKCLGLFHTREWQGRSQIITPSMLYSIILMLILWASVIRFFTVYETDAWYGEKLFFKIARHIWWFQVAAASTCSFFAARNVPNFFERCHKMMKDRILLPYRNYIRKWSIVYCVIAAILVIVNVIFIAVWFNTPNSQYTELELTPFYRGQEAPVWFRVIYIILTFFASCAYSFSMSLMVTFCLVLKKEFNLFFEKFKNTTSVNGEYSGNIEEHRREHLRICGLVVTGDDIFNLHTLIVYVTDVPAACLLTFNLIFDQFGDSLTLPLLQLWLLLAAIFRLYTVTVAATLLNEAGTAPLDELHEMRMLDQDNLPSDKMVQIRVFIYKLTGAIGFTGWQLFTITRDTTTSIFIAVTGYIIAMMTLQTGFNPFIRAVQCACNCTPPMSDLNSTYDNVTSFFQPNVDVYVIGGEMIALPAIGKKSQYLVFEENTSRFISPDEWPPNTLDANSCDYHTLRHLEQLIAVNSNPPQTIDQLKEVLQEKWRELPQKPLQHAIDQFRPRQCVIVKMKGGCIEHAFNK</sequence>